<comment type="caution">
    <text evidence="2">The sequence shown here is derived from an EMBL/GenBank/DDBJ whole genome shotgun (WGS) entry which is preliminary data.</text>
</comment>
<dbReference type="Proteomes" id="UP001175000">
    <property type="component" value="Unassembled WGS sequence"/>
</dbReference>
<protein>
    <submittedName>
        <fullName evidence="2">Uncharacterized protein</fullName>
    </submittedName>
</protein>
<dbReference type="EMBL" id="JAULSU010000001">
    <property type="protein sequence ID" value="KAK0634204.1"/>
    <property type="molecule type" value="Genomic_DNA"/>
</dbReference>
<feature type="signal peptide" evidence="1">
    <location>
        <begin position="1"/>
        <end position="18"/>
    </location>
</feature>
<proteinExistence type="predicted"/>
<feature type="chain" id="PRO_5041392180" evidence="1">
    <location>
        <begin position="19"/>
        <end position="547"/>
    </location>
</feature>
<reference evidence="2" key="1">
    <citation type="submission" date="2023-06" db="EMBL/GenBank/DDBJ databases">
        <title>Genome-scale phylogeny and comparative genomics of the fungal order Sordariales.</title>
        <authorList>
            <consortium name="Lawrence Berkeley National Laboratory"/>
            <person name="Hensen N."/>
            <person name="Bonometti L."/>
            <person name="Westerberg I."/>
            <person name="Brannstrom I.O."/>
            <person name="Guillou S."/>
            <person name="Cros-Aarteil S."/>
            <person name="Calhoun S."/>
            <person name="Haridas S."/>
            <person name="Kuo A."/>
            <person name="Mondo S."/>
            <person name="Pangilinan J."/>
            <person name="Riley R."/>
            <person name="Labutti K."/>
            <person name="Andreopoulos B."/>
            <person name="Lipzen A."/>
            <person name="Chen C."/>
            <person name="Yanf M."/>
            <person name="Daum C."/>
            <person name="Ng V."/>
            <person name="Clum A."/>
            <person name="Steindorff A."/>
            <person name="Ohm R."/>
            <person name="Martin F."/>
            <person name="Silar P."/>
            <person name="Natvig D."/>
            <person name="Lalanne C."/>
            <person name="Gautier V."/>
            <person name="Ament-Velasquez S.L."/>
            <person name="Kruys A."/>
            <person name="Hutchinson M.I."/>
            <person name="Powell A.J."/>
            <person name="Barry K."/>
            <person name="Miller A.N."/>
            <person name="Grigoriev I.V."/>
            <person name="Debuchy R."/>
            <person name="Gladieux P."/>
            <person name="Thoren M.H."/>
            <person name="Johannesson H."/>
        </authorList>
    </citation>
    <scope>NUCLEOTIDE SEQUENCE</scope>
    <source>
        <strain evidence="2">CBS 606.72</strain>
    </source>
</reference>
<dbReference type="AlphaFoldDB" id="A0AA40CE90"/>
<accession>A0AA40CE90</accession>
<evidence type="ECO:0000256" key="1">
    <source>
        <dbReference type="SAM" id="SignalP"/>
    </source>
</evidence>
<sequence>MKLRTLLYPLVLTGGALGQTIQEVCNAIKQVYGCHQTVKIPTGAAIETCPNKFFEPEPCKTRLEYRYPCPIWSQPGRMCDGWTCVPGTNEIWIDAPCGIKITTKDVDLCDLVRGGVGVNINEIQALCNCLPRMVELLVSKSGSDLLKSVEGGQLDGVVLAPRILNKDQCVTDNSFNIHDNKEDLMAGDLAATNGWIVLTAAEIDMATYIELAMVIEPCVVGTCNPNLIRSFFTSYITRSQQQMGDQIVGVLEGWINIFGALEKKIAAVISSAEYLGARLQTVPTKLTDIEGRICRNDACIGSAMAEYVKKLSAAIAAVQAFQDVRNAAKTVIDVVPKLVSLTRDTVQVAKTIPEGDFFLDMVKNGDLTKIGNILSAFKITTELPALVPKLQGATSTLTEFATKYGAGRGAAAAALLTDVISTSWESLQLPTDASTAVRKGLQEIQSVIQSEIQGPFKNVTDAIKDVENALDVFPVKPGRFAMRTGVASYQRWSIIVANLACSRTARAEYELGGFKGSFDYPEFYTCPVVGKLPWPNHHIPYVKIRVQ</sequence>
<keyword evidence="3" id="KW-1185">Reference proteome</keyword>
<name>A0AA40CE90_9PEZI</name>
<evidence type="ECO:0000313" key="3">
    <source>
        <dbReference type="Proteomes" id="UP001175000"/>
    </source>
</evidence>
<organism evidence="2 3">
    <name type="scientific">Immersiella caudata</name>
    <dbReference type="NCBI Taxonomy" id="314043"/>
    <lineage>
        <taxon>Eukaryota</taxon>
        <taxon>Fungi</taxon>
        <taxon>Dikarya</taxon>
        <taxon>Ascomycota</taxon>
        <taxon>Pezizomycotina</taxon>
        <taxon>Sordariomycetes</taxon>
        <taxon>Sordariomycetidae</taxon>
        <taxon>Sordariales</taxon>
        <taxon>Lasiosphaeriaceae</taxon>
        <taxon>Immersiella</taxon>
    </lineage>
</organism>
<evidence type="ECO:0000313" key="2">
    <source>
        <dbReference type="EMBL" id="KAK0634204.1"/>
    </source>
</evidence>
<gene>
    <name evidence="2" type="ORF">B0T14DRAFT_576728</name>
</gene>
<keyword evidence="1" id="KW-0732">Signal</keyword>